<proteinExistence type="predicted"/>
<evidence type="ECO:0000313" key="2">
    <source>
        <dbReference type="Proteomes" id="UP000469452"/>
    </source>
</evidence>
<gene>
    <name evidence="1" type="ORF">AaE_011435</name>
</gene>
<dbReference type="EMBL" id="VJMI01017119">
    <property type="protein sequence ID" value="KAF0714996.1"/>
    <property type="molecule type" value="Genomic_DNA"/>
</dbReference>
<dbReference type="PANTHER" id="PTHR40866">
    <property type="entry name" value="BED-TYPE DOMAIN-CONTAINING PROTEIN"/>
    <property type="match status" value="1"/>
</dbReference>
<dbReference type="PANTHER" id="PTHR40866:SF1">
    <property type="entry name" value="BED-TYPE DOMAIN-CONTAINING PROTEIN"/>
    <property type="match status" value="1"/>
</dbReference>
<dbReference type="AlphaFoldDB" id="A0A6A4ZRV0"/>
<reference evidence="1 2" key="1">
    <citation type="submission" date="2019-06" db="EMBL/GenBank/DDBJ databases">
        <title>Genomics analysis of Aphanomyces spp. identifies a new class of oomycete effector associated with host adaptation.</title>
        <authorList>
            <person name="Gaulin E."/>
        </authorList>
    </citation>
    <scope>NUCLEOTIDE SEQUENCE [LARGE SCALE GENOMIC DNA]</scope>
    <source>
        <strain evidence="1 2">E</strain>
    </source>
</reference>
<evidence type="ECO:0000313" key="1">
    <source>
        <dbReference type="EMBL" id="KAF0714996.1"/>
    </source>
</evidence>
<accession>A0A6A4ZRV0</accession>
<dbReference type="Proteomes" id="UP000469452">
    <property type="component" value="Unassembled WGS sequence"/>
</dbReference>
<sequence length="87" mass="9347">MASFSADGVVKTPMLAFVAMLDEGDHSAVQHVVFVEATLQLYSKTLDAITFVIGESCSVNQRMAGLLNVPLVGCVSHRFNLAVQSMM</sequence>
<name>A0A6A4ZRV0_APHAT</name>
<protein>
    <submittedName>
        <fullName evidence="1">Uncharacterized protein</fullName>
    </submittedName>
</protein>
<organism evidence="1 2">
    <name type="scientific">Aphanomyces astaci</name>
    <name type="common">Crayfish plague agent</name>
    <dbReference type="NCBI Taxonomy" id="112090"/>
    <lineage>
        <taxon>Eukaryota</taxon>
        <taxon>Sar</taxon>
        <taxon>Stramenopiles</taxon>
        <taxon>Oomycota</taxon>
        <taxon>Saprolegniomycetes</taxon>
        <taxon>Saprolegniales</taxon>
        <taxon>Verrucalvaceae</taxon>
        <taxon>Aphanomyces</taxon>
    </lineage>
</organism>
<comment type="caution">
    <text evidence="1">The sequence shown here is derived from an EMBL/GenBank/DDBJ whole genome shotgun (WGS) entry which is preliminary data.</text>
</comment>